<reference evidence="7" key="1">
    <citation type="submission" date="2018-05" db="EMBL/GenBank/DDBJ databases">
        <authorList>
            <person name="Lanie J.A."/>
            <person name="Ng W.-L."/>
            <person name="Kazmierczak K.M."/>
            <person name="Andrzejewski T.M."/>
            <person name="Davidsen T.M."/>
            <person name="Wayne K.J."/>
            <person name="Tettelin H."/>
            <person name="Glass J.I."/>
            <person name="Rusch D."/>
            <person name="Podicherti R."/>
            <person name="Tsui H.-C.T."/>
            <person name="Winkler M.E."/>
        </authorList>
    </citation>
    <scope>NUCLEOTIDE SEQUENCE</scope>
</reference>
<organism evidence="7">
    <name type="scientific">marine metagenome</name>
    <dbReference type="NCBI Taxonomy" id="408172"/>
    <lineage>
        <taxon>unclassified sequences</taxon>
        <taxon>metagenomes</taxon>
        <taxon>ecological metagenomes</taxon>
    </lineage>
</organism>
<evidence type="ECO:0000256" key="3">
    <source>
        <dbReference type="ARBA" id="ARBA00022617"/>
    </source>
</evidence>
<dbReference type="GO" id="GO:0005506">
    <property type="term" value="F:iron ion binding"/>
    <property type="evidence" value="ECO:0007669"/>
    <property type="project" value="InterPro"/>
</dbReference>
<gene>
    <name evidence="7" type="ORF">METZ01_LOCUS229812</name>
</gene>
<evidence type="ECO:0000256" key="6">
    <source>
        <dbReference type="ARBA" id="ARBA00023004"/>
    </source>
</evidence>
<keyword evidence="4" id="KW-0479">Metal-binding</keyword>
<dbReference type="GO" id="GO:0019684">
    <property type="term" value="P:photosynthesis, light reaction"/>
    <property type="evidence" value="ECO:0007669"/>
    <property type="project" value="InterPro"/>
</dbReference>
<dbReference type="EMBL" id="UINC01056664">
    <property type="protein sequence ID" value="SVB76958.1"/>
    <property type="molecule type" value="Genomic_DNA"/>
</dbReference>
<keyword evidence="1" id="KW-0813">Transport</keyword>
<evidence type="ECO:0000256" key="4">
    <source>
        <dbReference type="ARBA" id="ARBA00022723"/>
    </source>
</evidence>
<keyword evidence="2" id="KW-0602">Photosynthesis</keyword>
<dbReference type="GO" id="GO:0009055">
    <property type="term" value="F:electron transfer activity"/>
    <property type="evidence" value="ECO:0007669"/>
    <property type="project" value="InterPro"/>
</dbReference>
<dbReference type="GO" id="GO:0030077">
    <property type="term" value="C:plasma membrane light-harvesting complex"/>
    <property type="evidence" value="ECO:0007669"/>
    <property type="project" value="InterPro"/>
</dbReference>
<evidence type="ECO:0000256" key="1">
    <source>
        <dbReference type="ARBA" id="ARBA00022448"/>
    </source>
</evidence>
<proteinExistence type="predicted"/>
<dbReference type="InterPro" id="IPR023119">
    <property type="entry name" value="Multihaem_cyt_PRC_cyt_su-like"/>
</dbReference>
<dbReference type="SUPFAM" id="SSF48695">
    <property type="entry name" value="Multiheme cytochromes"/>
    <property type="match status" value="1"/>
</dbReference>
<dbReference type="InterPro" id="IPR003158">
    <property type="entry name" value="Photosyn_RC_cyt_c-su"/>
</dbReference>
<evidence type="ECO:0000313" key="7">
    <source>
        <dbReference type="EMBL" id="SVB76958.1"/>
    </source>
</evidence>
<evidence type="ECO:0008006" key="8">
    <source>
        <dbReference type="Google" id="ProtNLM"/>
    </source>
</evidence>
<protein>
    <recommendedName>
        <fullName evidence="8">C-type cytochrome</fullName>
    </recommendedName>
</protein>
<dbReference type="AlphaFoldDB" id="A0A382GPB5"/>
<dbReference type="InterPro" id="IPR036280">
    <property type="entry name" value="Multihaem_cyt_sf"/>
</dbReference>
<dbReference type="Pfam" id="PF02276">
    <property type="entry name" value="CytoC_RC"/>
    <property type="match status" value="1"/>
</dbReference>
<keyword evidence="6" id="KW-0408">Iron</keyword>
<keyword evidence="5" id="KW-0249">Electron transport</keyword>
<dbReference type="GO" id="GO:0020037">
    <property type="term" value="F:heme binding"/>
    <property type="evidence" value="ECO:0007669"/>
    <property type="project" value="InterPro"/>
</dbReference>
<accession>A0A382GPB5</accession>
<evidence type="ECO:0000256" key="2">
    <source>
        <dbReference type="ARBA" id="ARBA00022531"/>
    </source>
</evidence>
<dbReference type="NCBIfam" id="NF033196">
    <property type="entry name" value="c_type_nonphoto"/>
    <property type="match status" value="1"/>
</dbReference>
<name>A0A382GPB5_9ZZZZ</name>
<dbReference type="Gene3D" id="1.10.468.10">
    <property type="entry name" value="Photosynthetic Reaction Center, subunit C, domain 2"/>
    <property type="match status" value="1"/>
</dbReference>
<keyword evidence="3" id="KW-0349">Heme</keyword>
<evidence type="ECO:0000256" key="5">
    <source>
        <dbReference type="ARBA" id="ARBA00022982"/>
    </source>
</evidence>
<sequence length="125" mass="14364">MRIKITINLLFIFAVICSAQEMTNVQVLPFETKKDVMKYMKKTVNKSLGVKCTFCHNIKDYADDGNPHKLVAREMMRMVISMNTHLDSAFSIGEKTGMKHISDVPKVDCWMCHQSTTDVEFKKLD</sequence>